<keyword evidence="4" id="KW-1185">Reference proteome</keyword>
<feature type="region of interest" description="Disordered" evidence="1">
    <location>
        <begin position="65"/>
        <end position="99"/>
    </location>
</feature>
<accession>A0AB34JL52</accession>
<dbReference type="Proteomes" id="UP001515480">
    <property type="component" value="Unassembled WGS sequence"/>
</dbReference>
<comment type="caution">
    <text evidence="3">The sequence shown here is derived from an EMBL/GenBank/DDBJ whole genome shotgun (WGS) entry which is preliminary data.</text>
</comment>
<proteinExistence type="predicted"/>
<organism evidence="3 4">
    <name type="scientific">Prymnesium parvum</name>
    <name type="common">Toxic golden alga</name>
    <dbReference type="NCBI Taxonomy" id="97485"/>
    <lineage>
        <taxon>Eukaryota</taxon>
        <taxon>Haptista</taxon>
        <taxon>Haptophyta</taxon>
        <taxon>Prymnesiophyceae</taxon>
        <taxon>Prymnesiales</taxon>
        <taxon>Prymnesiaceae</taxon>
        <taxon>Prymnesium</taxon>
    </lineage>
</organism>
<feature type="compositionally biased region" description="Low complexity" evidence="1">
    <location>
        <begin position="72"/>
        <end position="81"/>
    </location>
</feature>
<evidence type="ECO:0000313" key="3">
    <source>
        <dbReference type="EMBL" id="KAL1521648.1"/>
    </source>
</evidence>
<protein>
    <submittedName>
        <fullName evidence="3">Uncharacterized protein</fullName>
    </submittedName>
</protein>
<dbReference type="AlphaFoldDB" id="A0AB34JL52"/>
<feature type="chain" id="PRO_5044194221" evidence="2">
    <location>
        <begin position="22"/>
        <end position="197"/>
    </location>
</feature>
<dbReference type="EMBL" id="JBGBPQ010000007">
    <property type="protein sequence ID" value="KAL1521648.1"/>
    <property type="molecule type" value="Genomic_DNA"/>
</dbReference>
<name>A0AB34JL52_PRYPA</name>
<evidence type="ECO:0000256" key="1">
    <source>
        <dbReference type="SAM" id="MobiDB-lite"/>
    </source>
</evidence>
<reference evidence="3 4" key="1">
    <citation type="journal article" date="2024" name="Science">
        <title>Giant polyketide synthase enzymes in the biosynthesis of giant marine polyether toxins.</title>
        <authorList>
            <person name="Fallon T.R."/>
            <person name="Shende V.V."/>
            <person name="Wierzbicki I.H."/>
            <person name="Pendleton A.L."/>
            <person name="Watervoot N.F."/>
            <person name="Auber R.P."/>
            <person name="Gonzalez D.J."/>
            <person name="Wisecaver J.H."/>
            <person name="Moore B.S."/>
        </authorList>
    </citation>
    <scope>NUCLEOTIDE SEQUENCE [LARGE SCALE GENOMIC DNA]</scope>
    <source>
        <strain evidence="3 4">12B1</strain>
    </source>
</reference>
<evidence type="ECO:0000313" key="4">
    <source>
        <dbReference type="Proteomes" id="UP001515480"/>
    </source>
</evidence>
<sequence>MAASILTRVSAVVLLATPTYAWIPPHAPAGVKLLRERTAERRLPLRMVDKEEEIKTLEARLAELKRQEDAEAASPEGAEAADLMDQPSPAPSDPADPAGFDATTLSYCKRVSAVKATPPSEFLSEAWKEADEPADAEGSGAAVPLIGAALSVVVFIALAQIPVASEVTSFYDGRGSQPVESPAQIRARYEALGYDTS</sequence>
<gene>
    <name evidence="3" type="ORF">AB1Y20_021305</name>
</gene>
<evidence type="ECO:0000256" key="2">
    <source>
        <dbReference type="SAM" id="SignalP"/>
    </source>
</evidence>
<feature type="signal peptide" evidence="2">
    <location>
        <begin position="1"/>
        <end position="21"/>
    </location>
</feature>
<keyword evidence="2" id="KW-0732">Signal</keyword>